<evidence type="ECO:0000256" key="1">
    <source>
        <dbReference type="ARBA" id="ARBA00005417"/>
    </source>
</evidence>
<gene>
    <name evidence="7" type="ORF">IAC75_00515</name>
</gene>
<evidence type="ECO:0000256" key="5">
    <source>
        <dbReference type="ARBA" id="ARBA00022840"/>
    </source>
</evidence>
<dbReference type="CDD" id="cd03230">
    <property type="entry name" value="ABC_DR_subfamily_A"/>
    <property type="match status" value="1"/>
</dbReference>
<keyword evidence="3" id="KW-0536">Nodulation</keyword>
<comment type="caution">
    <text evidence="7">The sequence shown here is derived from an EMBL/GenBank/DDBJ whole genome shotgun (WGS) entry which is preliminary data.</text>
</comment>
<dbReference type="InterPro" id="IPR025302">
    <property type="entry name" value="DrrA1/2-like_C"/>
</dbReference>
<dbReference type="GO" id="GO:0016887">
    <property type="term" value="F:ATP hydrolysis activity"/>
    <property type="evidence" value="ECO:0007669"/>
    <property type="project" value="InterPro"/>
</dbReference>
<keyword evidence="2" id="KW-0813">Transport</keyword>
<evidence type="ECO:0000256" key="4">
    <source>
        <dbReference type="ARBA" id="ARBA00022741"/>
    </source>
</evidence>
<evidence type="ECO:0000256" key="2">
    <source>
        <dbReference type="ARBA" id="ARBA00022448"/>
    </source>
</evidence>
<name>A0A9D1NIQ3_9BACT</name>
<comment type="similarity">
    <text evidence="1">Belongs to the ABC transporter superfamily.</text>
</comment>
<dbReference type="EMBL" id="DVOG01000016">
    <property type="protein sequence ID" value="HIV03621.1"/>
    <property type="molecule type" value="Genomic_DNA"/>
</dbReference>
<reference evidence="7" key="1">
    <citation type="submission" date="2020-10" db="EMBL/GenBank/DDBJ databases">
        <authorList>
            <person name="Gilroy R."/>
        </authorList>
    </citation>
    <scope>NUCLEOTIDE SEQUENCE</scope>
    <source>
        <strain evidence="7">10669</strain>
    </source>
</reference>
<dbReference type="PANTHER" id="PTHR42711:SF5">
    <property type="entry name" value="ABC TRANSPORTER ATP-BINDING PROTEIN NATA"/>
    <property type="match status" value="1"/>
</dbReference>
<dbReference type="Pfam" id="PF13732">
    <property type="entry name" value="DrrA1-3_C"/>
    <property type="match status" value="1"/>
</dbReference>
<organism evidence="7 8">
    <name type="scientific">Candidatus Spyradosoma merdigallinarum</name>
    <dbReference type="NCBI Taxonomy" id="2840950"/>
    <lineage>
        <taxon>Bacteria</taxon>
        <taxon>Pseudomonadati</taxon>
        <taxon>Verrucomicrobiota</taxon>
        <taxon>Opitutia</taxon>
        <taxon>Opitutia incertae sedis</taxon>
        <taxon>Candidatus Spyradosoma</taxon>
    </lineage>
</organism>
<dbReference type="GO" id="GO:0005524">
    <property type="term" value="F:ATP binding"/>
    <property type="evidence" value="ECO:0007669"/>
    <property type="project" value="UniProtKB-KW"/>
</dbReference>
<dbReference type="Gene3D" id="3.40.50.300">
    <property type="entry name" value="P-loop containing nucleotide triphosphate hydrolases"/>
    <property type="match status" value="1"/>
</dbReference>
<keyword evidence="4" id="KW-0547">Nucleotide-binding</keyword>
<dbReference type="SUPFAM" id="SSF52540">
    <property type="entry name" value="P-loop containing nucleoside triphosphate hydrolases"/>
    <property type="match status" value="1"/>
</dbReference>
<dbReference type="PANTHER" id="PTHR42711">
    <property type="entry name" value="ABC TRANSPORTER ATP-BINDING PROTEIN"/>
    <property type="match status" value="1"/>
</dbReference>
<evidence type="ECO:0000313" key="7">
    <source>
        <dbReference type="EMBL" id="HIV03621.1"/>
    </source>
</evidence>
<dbReference type="InterPro" id="IPR003439">
    <property type="entry name" value="ABC_transporter-like_ATP-bd"/>
</dbReference>
<dbReference type="SMART" id="SM00382">
    <property type="entry name" value="AAA"/>
    <property type="match status" value="1"/>
</dbReference>
<protein>
    <submittedName>
        <fullName evidence="7">ABC transporter ATP-binding protein</fullName>
    </submittedName>
</protein>
<feature type="domain" description="ABC transporter" evidence="6">
    <location>
        <begin position="14"/>
        <end position="244"/>
    </location>
</feature>
<evidence type="ECO:0000256" key="3">
    <source>
        <dbReference type="ARBA" id="ARBA00022458"/>
    </source>
</evidence>
<dbReference type="Pfam" id="PF00005">
    <property type="entry name" value="ABC_tran"/>
    <property type="match status" value="1"/>
</dbReference>
<keyword evidence="5 7" id="KW-0067">ATP-binding</keyword>
<dbReference type="InterPro" id="IPR003593">
    <property type="entry name" value="AAA+_ATPase"/>
</dbReference>
<proteinExistence type="inferred from homology"/>
<dbReference type="InterPro" id="IPR027417">
    <property type="entry name" value="P-loop_NTPase"/>
</dbReference>
<dbReference type="InterPro" id="IPR050763">
    <property type="entry name" value="ABC_transporter_ATP-binding"/>
</dbReference>
<dbReference type="PROSITE" id="PS50893">
    <property type="entry name" value="ABC_TRANSPORTER_2"/>
    <property type="match status" value="1"/>
</dbReference>
<dbReference type="AlphaFoldDB" id="A0A9D1NIQ3"/>
<reference evidence="7" key="2">
    <citation type="journal article" date="2021" name="PeerJ">
        <title>Extensive microbial diversity within the chicken gut microbiome revealed by metagenomics and culture.</title>
        <authorList>
            <person name="Gilroy R."/>
            <person name="Ravi A."/>
            <person name="Getino M."/>
            <person name="Pursley I."/>
            <person name="Horton D.L."/>
            <person name="Alikhan N.F."/>
            <person name="Baker D."/>
            <person name="Gharbi K."/>
            <person name="Hall N."/>
            <person name="Watson M."/>
            <person name="Adriaenssens E.M."/>
            <person name="Foster-Nyarko E."/>
            <person name="Jarju S."/>
            <person name="Secka A."/>
            <person name="Antonio M."/>
            <person name="Oren A."/>
            <person name="Chaudhuri R.R."/>
            <person name="La Ragione R."/>
            <person name="Hildebrand F."/>
            <person name="Pallen M.J."/>
        </authorList>
    </citation>
    <scope>NUCLEOTIDE SEQUENCE</scope>
    <source>
        <strain evidence="7">10669</strain>
    </source>
</reference>
<evidence type="ECO:0000313" key="8">
    <source>
        <dbReference type="Proteomes" id="UP000886812"/>
    </source>
</evidence>
<dbReference type="Proteomes" id="UP000886812">
    <property type="component" value="Unassembled WGS sequence"/>
</dbReference>
<sequence>MSSAKSDSGGVPAIEVRHLSKTFGNVRAISDVSFAVQPGEIVGFLGPNGAGKSTTMRVLAGLTQADRGVARICGVSVATEALRAKARLGYMPENNPLPEELRVIEYLRWRAKLKNVPRREIAARTEAAMEACDLARKARRKLIGALSKGFRQRVGIADALIAEPDVVILDEPTIGLDPHQILGIRSLIRSLRGRKAVLISSHILPEIENVCDRVIIINGGRIVAAGTPQELRGEFIRARTFRAATTAPAEKIAEAAGGRVSVEEIAAESGGEGGMRVFEARVPAEEEIRGESIVEALVRGGFAVRDFHEKRPTLEDIFIAATKRSYDVKE</sequence>
<evidence type="ECO:0000259" key="6">
    <source>
        <dbReference type="PROSITE" id="PS50893"/>
    </source>
</evidence>
<accession>A0A9D1NIQ3</accession>